<gene>
    <name evidence="14" type="ORF">GDO86_020495</name>
</gene>
<feature type="transmembrane region" description="Helical" evidence="13">
    <location>
        <begin position="21"/>
        <end position="38"/>
    </location>
</feature>
<dbReference type="EMBL" id="JAACNH010000905">
    <property type="protein sequence ID" value="KAG8430492.1"/>
    <property type="molecule type" value="Genomic_DNA"/>
</dbReference>
<protein>
    <recommendedName>
        <fullName evidence="12">Taste receptor type 2</fullName>
    </recommendedName>
</protein>
<comment type="caution">
    <text evidence="14">The sequence shown here is derived from an EMBL/GenBank/DDBJ whole genome shotgun (WGS) entry which is preliminary data.</text>
</comment>
<dbReference type="PANTHER" id="PTHR11394">
    <property type="entry name" value="TASTE RECEPTOR TYPE 2"/>
    <property type="match status" value="1"/>
</dbReference>
<keyword evidence="8 12" id="KW-0472">Membrane</keyword>
<evidence type="ECO:0000256" key="7">
    <source>
        <dbReference type="ARBA" id="ARBA00023040"/>
    </source>
</evidence>
<dbReference type="InterPro" id="IPR007960">
    <property type="entry name" value="TAS2R"/>
</dbReference>
<feature type="transmembrane region" description="Helical" evidence="13">
    <location>
        <begin position="266"/>
        <end position="288"/>
    </location>
</feature>
<evidence type="ECO:0000313" key="14">
    <source>
        <dbReference type="EMBL" id="KAG8430492.1"/>
    </source>
</evidence>
<evidence type="ECO:0000256" key="13">
    <source>
        <dbReference type="SAM" id="Phobius"/>
    </source>
</evidence>
<dbReference type="GO" id="GO:0033038">
    <property type="term" value="F:bitter taste receptor activity"/>
    <property type="evidence" value="ECO:0007669"/>
    <property type="project" value="InterPro"/>
</dbReference>
<dbReference type="Proteomes" id="UP000812440">
    <property type="component" value="Unassembled WGS sequence"/>
</dbReference>
<dbReference type="Pfam" id="PF05296">
    <property type="entry name" value="TAS2R"/>
    <property type="match status" value="1"/>
</dbReference>
<comment type="similarity">
    <text evidence="2 11">Belongs to the G-protein coupled receptor T2R family.</text>
</comment>
<keyword evidence="9 12" id="KW-0675">Receptor</keyword>
<feature type="transmembrane region" description="Helical" evidence="13">
    <location>
        <begin position="240"/>
        <end position="260"/>
    </location>
</feature>
<evidence type="ECO:0000256" key="9">
    <source>
        <dbReference type="ARBA" id="ARBA00023170"/>
    </source>
</evidence>
<evidence type="ECO:0000256" key="10">
    <source>
        <dbReference type="ARBA" id="ARBA00023224"/>
    </source>
</evidence>
<proteinExistence type="inferred from homology"/>
<keyword evidence="10 12" id="KW-0807">Transducer</keyword>
<feature type="transmembrane region" description="Helical" evidence="13">
    <location>
        <begin position="86"/>
        <end position="111"/>
    </location>
</feature>
<keyword evidence="5 12" id="KW-0812">Transmembrane</keyword>
<evidence type="ECO:0000256" key="5">
    <source>
        <dbReference type="ARBA" id="ARBA00022692"/>
    </source>
</evidence>
<keyword evidence="6 13" id="KW-1133">Transmembrane helix</keyword>
<organism evidence="14 15">
    <name type="scientific">Hymenochirus boettgeri</name>
    <name type="common">Congo dwarf clawed frog</name>
    <dbReference type="NCBI Taxonomy" id="247094"/>
    <lineage>
        <taxon>Eukaryota</taxon>
        <taxon>Metazoa</taxon>
        <taxon>Chordata</taxon>
        <taxon>Craniata</taxon>
        <taxon>Vertebrata</taxon>
        <taxon>Euteleostomi</taxon>
        <taxon>Amphibia</taxon>
        <taxon>Batrachia</taxon>
        <taxon>Anura</taxon>
        <taxon>Pipoidea</taxon>
        <taxon>Pipidae</taxon>
        <taxon>Pipinae</taxon>
        <taxon>Hymenochirus</taxon>
    </lineage>
</organism>
<keyword evidence="15" id="KW-1185">Reference proteome</keyword>
<feature type="transmembrane region" description="Helical" evidence="13">
    <location>
        <begin position="50"/>
        <end position="74"/>
    </location>
</feature>
<dbReference type="GO" id="GO:0016020">
    <property type="term" value="C:membrane"/>
    <property type="evidence" value="ECO:0007669"/>
    <property type="project" value="UniProtKB-SubCell"/>
</dbReference>
<dbReference type="GO" id="GO:0004930">
    <property type="term" value="F:G protein-coupled receptor activity"/>
    <property type="evidence" value="ECO:0007669"/>
    <property type="project" value="UniProtKB-KW"/>
</dbReference>
<evidence type="ECO:0000256" key="4">
    <source>
        <dbReference type="ARBA" id="ARBA00022606"/>
    </source>
</evidence>
<dbReference type="SUPFAM" id="SSF81321">
    <property type="entry name" value="Family A G protein-coupled receptor-like"/>
    <property type="match status" value="1"/>
</dbReference>
<evidence type="ECO:0000256" key="1">
    <source>
        <dbReference type="ARBA" id="ARBA00004141"/>
    </source>
</evidence>
<reference evidence="14" key="1">
    <citation type="thesis" date="2020" institute="ProQuest LLC" country="789 East Eisenhower Parkway, Ann Arbor, MI, USA">
        <title>Comparative Genomics and Chromosome Evolution.</title>
        <authorList>
            <person name="Mudd A.B."/>
        </authorList>
    </citation>
    <scope>NUCLEOTIDE SEQUENCE</scope>
    <source>
        <strain evidence="14">Female2</strain>
        <tissue evidence="14">Blood</tissue>
    </source>
</reference>
<evidence type="ECO:0000256" key="12">
    <source>
        <dbReference type="RuleBase" id="RU004424"/>
    </source>
</evidence>
<evidence type="ECO:0000256" key="3">
    <source>
        <dbReference type="ARBA" id="ARBA00022480"/>
    </source>
</evidence>
<accession>A0A8T2IEP2</accession>
<evidence type="ECO:0000256" key="2">
    <source>
        <dbReference type="ARBA" id="ARBA00007376"/>
    </source>
</evidence>
<sequence length="307" mass="34695">MTCTCLYKTTEMLSALNTVKVAAFTNGYIAVVLLLDSFKCKNMSSSTKILVALSISNVCFALISSANLVISLLWPQLYTDFYVKRIMLALTMYGMISSCWLTTCLCVFYFIKIIHFTSSLFVWIKMKISTIVPWFIFFAKLMSLGCSFLTLLPSVIYDSSSENISSISSFNDSGANVISLGFLSVAFIAMCVPMVTVIITTFLTALSLFLHYRKMERYSCTSSSDSLTAHHGAVWMMTRLLFLYIIIFVVMLVNSFYVFVTLCFAFWISIILMYSFTFVQSVLLVLGISKLKEALKQTCHWRVCCKQ</sequence>
<dbReference type="PANTHER" id="PTHR11394:SF169">
    <property type="entry name" value="TASTE RECEPTOR TYPE 2"/>
    <property type="match status" value="1"/>
</dbReference>
<keyword evidence="7 12" id="KW-0297">G-protein coupled receptor</keyword>
<feature type="transmembrane region" description="Helical" evidence="13">
    <location>
        <begin position="131"/>
        <end position="157"/>
    </location>
</feature>
<evidence type="ECO:0000256" key="8">
    <source>
        <dbReference type="ARBA" id="ARBA00023136"/>
    </source>
</evidence>
<dbReference type="OrthoDB" id="8876749at2759"/>
<evidence type="ECO:0000256" key="11">
    <source>
        <dbReference type="RuleBase" id="RU004423"/>
    </source>
</evidence>
<feature type="transmembrane region" description="Helical" evidence="13">
    <location>
        <begin position="177"/>
        <end position="210"/>
    </location>
</feature>
<keyword evidence="4 12" id="KW-0716">Sensory transduction</keyword>
<name>A0A8T2IEP2_9PIPI</name>
<dbReference type="Gene3D" id="1.20.1070.10">
    <property type="entry name" value="Rhodopsin 7-helix transmembrane proteins"/>
    <property type="match status" value="1"/>
</dbReference>
<comment type="subcellular location">
    <subcellularLocation>
        <location evidence="1 12">Membrane</location>
        <topology evidence="1 12">Multi-pass membrane protein</topology>
    </subcellularLocation>
</comment>
<evidence type="ECO:0000313" key="15">
    <source>
        <dbReference type="Proteomes" id="UP000812440"/>
    </source>
</evidence>
<dbReference type="AlphaFoldDB" id="A0A8T2IEP2"/>
<evidence type="ECO:0000256" key="6">
    <source>
        <dbReference type="ARBA" id="ARBA00022989"/>
    </source>
</evidence>
<keyword evidence="3 12" id="KW-0919">Taste</keyword>